<dbReference type="PANTHER" id="PTHR31896:SF64">
    <property type="entry name" value="TRICHOTHECENE 3-O-ACETYLTRANSFERASE"/>
    <property type="match status" value="1"/>
</dbReference>
<protein>
    <submittedName>
        <fullName evidence="3">Trichothecene 3-O-acetyltransferase</fullName>
    </submittedName>
</protein>
<feature type="domain" description="Trichothecene 3-O-acetyltransferase-like N-terminal" evidence="2">
    <location>
        <begin position="32"/>
        <end position="179"/>
    </location>
</feature>
<proteinExistence type="predicted"/>
<dbReference type="Pfam" id="PF22664">
    <property type="entry name" value="TRI-like_N"/>
    <property type="match status" value="1"/>
</dbReference>
<dbReference type="InterPro" id="IPR054710">
    <property type="entry name" value="Tri101-like_N"/>
</dbReference>
<name>A0A4U7AX56_9PEZI</name>
<dbReference type="Proteomes" id="UP000308133">
    <property type="component" value="Unassembled WGS sequence"/>
</dbReference>
<dbReference type="GO" id="GO:0016740">
    <property type="term" value="F:transferase activity"/>
    <property type="evidence" value="ECO:0007669"/>
    <property type="project" value="UniProtKB-KW"/>
</dbReference>
<dbReference type="InterPro" id="IPR051283">
    <property type="entry name" value="Sec_Metabolite_Acyltrans"/>
</dbReference>
<reference evidence="3 4" key="1">
    <citation type="submission" date="2018-02" db="EMBL/GenBank/DDBJ databases">
        <title>Draft genome sequences of Elsinoe sp., causing black scab on jojoba.</title>
        <authorList>
            <person name="Stodart B."/>
            <person name="Jeffress S."/>
            <person name="Ash G."/>
            <person name="Arun Chinnappa K."/>
        </authorList>
    </citation>
    <scope>NUCLEOTIDE SEQUENCE [LARGE SCALE GENOMIC DNA]</scope>
    <source>
        <strain evidence="3 4">Hillstone_2</strain>
    </source>
</reference>
<dbReference type="InterPro" id="IPR023213">
    <property type="entry name" value="CAT-like_dom_sf"/>
</dbReference>
<dbReference type="PANTHER" id="PTHR31896">
    <property type="entry name" value="FAMILY REGULATORY PROTEIN, PUTATIVE (AFU_ORTHOLOGUE AFUA_3G14730)-RELATED"/>
    <property type="match status" value="1"/>
</dbReference>
<evidence type="ECO:0000256" key="1">
    <source>
        <dbReference type="ARBA" id="ARBA00022679"/>
    </source>
</evidence>
<keyword evidence="1 3" id="KW-0808">Transferase</keyword>
<dbReference type="EMBL" id="PTQR01000080">
    <property type="protein sequence ID" value="TKX21815.1"/>
    <property type="molecule type" value="Genomic_DNA"/>
</dbReference>
<dbReference type="Gene3D" id="3.30.559.10">
    <property type="entry name" value="Chloramphenicol acetyltransferase-like domain"/>
    <property type="match status" value="2"/>
</dbReference>
<evidence type="ECO:0000259" key="2">
    <source>
        <dbReference type="Pfam" id="PF22664"/>
    </source>
</evidence>
<dbReference type="AlphaFoldDB" id="A0A4U7AX56"/>
<gene>
    <name evidence="3" type="ORF">C1H76_6312</name>
</gene>
<accession>A0A4U7AX56</accession>
<sequence length="449" mass="49936">MFKVQGFDDMGRTSALDAHPDIFGNQPPLHKLYTQVTLCYGLRDTSRNSDIVQRLSQSLEHLTSSFPWIAGQVIKVDNGVPKIRPLGRSPRFIVKDYRSNASIPSFDKLKEAHFPFSMLSESVVAPCPTLSHTVDGPVAVFLVQANFIDGGLLLTFNAAHDVMDLVGQGFLLSMLDKICNGVSISEEEEFIGNPQRETMLSRLDESYQPGPEIDPQRITPVDIQVTPEGLASENFQSPARSDWGYFLFSPSSLLDLKAHVSSTLPLGSFISTDDALTALVYARLTAARLYRLPPTSNIAIARAVDARRYLGLHANYPGLMHHMTYHTFPAKELPSLPLGDIALDFRRAVDPATSDVAFRTRALATTLDKAEDKSKFSFTACIDGSRDMMLSSWSKVDWYDLCFGLGLGKPEAVRRPYFQCNEGIIYFMPRRKDGEIVVGICARKEDWTD</sequence>
<evidence type="ECO:0000313" key="4">
    <source>
        <dbReference type="Proteomes" id="UP000308133"/>
    </source>
</evidence>
<evidence type="ECO:0000313" key="3">
    <source>
        <dbReference type="EMBL" id="TKX21815.1"/>
    </source>
</evidence>
<comment type="caution">
    <text evidence="3">The sequence shown here is derived from an EMBL/GenBank/DDBJ whole genome shotgun (WGS) entry which is preliminary data.</text>
</comment>
<organism evidence="3 4">
    <name type="scientific">Elsinoe australis</name>
    <dbReference type="NCBI Taxonomy" id="40998"/>
    <lineage>
        <taxon>Eukaryota</taxon>
        <taxon>Fungi</taxon>
        <taxon>Dikarya</taxon>
        <taxon>Ascomycota</taxon>
        <taxon>Pezizomycotina</taxon>
        <taxon>Dothideomycetes</taxon>
        <taxon>Dothideomycetidae</taxon>
        <taxon>Myriangiales</taxon>
        <taxon>Elsinoaceae</taxon>
        <taxon>Elsinoe</taxon>
    </lineage>
</organism>